<evidence type="ECO:0000313" key="2">
    <source>
        <dbReference type="Proteomes" id="UP000232003"/>
    </source>
</evidence>
<reference evidence="1 2" key="1">
    <citation type="submission" date="2017-11" db="EMBL/GenBank/DDBJ databases">
        <title>Complete genome of a free-living desiccation-tolerant cyanobacterium and its photosynthetic adaptation to extreme terrestrial habitat.</title>
        <authorList>
            <person name="Shang J."/>
        </authorList>
    </citation>
    <scope>NUCLEOTIDE SEQUENCE [LARGE SCALE GENOMIC DNA]</scope>
    <source>
        <strain evidence="1 2">CCNUN1</strain>
        <plasmid evidence="2">pnfsy02</plasmid>
    </source>
</reference>
<protein>
    <submittedName>
        <fullName evidence="1">Uncharacterized protein</fullName>
    </submittedName>
</protein>
<keyword evidence="2" id="KW-1185">Reference proteome</keyword>
<dbReference type="KEGG" id="nfl:COO91_09198"/>
<accession>A0A2K8T5R3</accession>
<dbReference type="Proteomes" id="UP000232003">
    <property type="component" value="Plasmid pNFSY02"/>
</dbReference>
<organism evidence="1 2">
    <name type="scientific">Nostoc flagelliforme CCNUN1</name>
    <dbReference type="NCBI Taxonomy" id="2038116"/>
    <lineage>
        <taxon>Bacteria</taxon>
        <taxon>Bacillati</taxon>
        <taxon>Cyanobacteriota</taxon>
        <taxon>Cyanophyceae</taxon>
        <taxon>Nostocales</taxon>
        <taxon>Nostocaceae</taxon>
        <taxon>Nostoc</taxon>
    </lineage>
</organism>
<name>A0A2K8T5R3_9NOSO</name>
<evidence type="ECO:0000313" key="1">
    <source>
        <dbReference type="EMBL" id="AUB43042.1"/>
    </source>
</evidence>
<dbReference type="AlphaFoldDB" id="A0A2K8T5R3"/>
<geneLocation type="plasmid" evidence="2">
    <name>pnfsy02</name>
</geneLocation>
<dbReference type="EMBL" id="CP024787">
    <property type="protein sequence ID" value="AUB43042.1"/>
    <property type="molecule type" value="Genomic_DNA"/>
</dbReference>
<gene>
    <name evidence="1" type="ORF">COO91_09198</name>
</gene>
<proteinExistence type="predicted"/>
<sequence>MKRSHLPASLAIAPSESASSTHRYKDFSSMALDYKNPHDWGKSPLTDRALRLEQFKVENPEQWAAMIEADIQALDTPLEESEDYPPFTGTEFLATHSTIDDHPYSAAFGQFLGNGIDADIANILAFGSNRFDLISEDFDDPIRQLATRIYSRFEEMGYWDEVPESDDDINYDYIPY</sequence>
<keyword evidence="1" id="KW-0614">Plasmid</keyword>